<keyword evidence="1" id="KW-1185">Reference proteome</keyword>
<evidence type="ECO:0000313" key="1">
    <source>
        <dbReference type="Proteomes" id="UP000036681"/>
    </source>
</evidence>
<accession>A0A0M3IVV0</accession>
<reference evidence="2" key="1">
    <citation type="submission" date="2017-02" db="UniProtKB">
        <authorList>
            <consortium name="WormBaseParasite"/>
        </authorList>
    </citation>
    <scope>IDENTIFICATION</scope>
</reference>
<dbReference type="WBParaSite" id="ALUE_0002287801-mRNA-1">
    <property type="protein sequence ID" value="ALUE_0002287801-mRNA-1"/>
    <property type="gene ID" value="ALUE_0002287801"/>
</dbReference>
<protein>
    <submittedName>
        <fullName evidence="2">Amine oxidase</fullName>
    </submittedName>
</protein>
<dbReference type="Proteomes" id="UP000036681">
    <property type="component" value="Unplaced"/>
</dbReference>
<sequence length="47" mass="5371">FSFLSNREFPFLGVEAARVEHNIFDGNECNWVAHNCCRTVEAAIEQV</sequence>
<proteinExistence type="predicted"/>
<organism evidence="1 2">
    <name type="scientific">Ascaris lumbricoides</name>
    <name type="common">Giant roundworm</name>
    <dbReference type="NCBI Taxonomy" id="6252"/>
    <lineage>
        <taxon>Eukaryota</taxon>
        <taxon>Metazoa</taxon>
        <taxon>Ecdysozoa</taxon>
        <taxon>Nematoda</taxon>
        <taxon>Chromadorea</taxon>
        <taxon>Rhabditida</taxon>
        <taxon>Spirurina</taxon>
        <taxon>Ascaridomorpha</taxon>
        <taxon>Ascaridoidea</taxon>
        <taxon>Ascarididae</taxon>
        <taxon>Ascaris</taxon>
    </lineage>
</organism>
<evidence type="ECO:0000313" key="2">
    <source>
        <dbReference type="WBParaSite" id="ALUE_0002287801-mRNA-1"/>
    </source>
</evidence>
<dbReference type="AlphaFoldDB" id="A0A0M3IVV0"/>
<name>A0A0M3IVV0_ASCLU</name>